<organism evidence="2 3">
    <name type="scientific">Faecalibacterium prausnitzii</name>
    <dbReference type="NCBI Taxonomy" id="853"/>
    <lineage>
        <taxon>Bacteria</taxon>
        <taxon>Bacillati</taxon>
        <taxon>Bacillota</taxon>
        <taxon>Clostridia</taxon>
        <taxon>Eubacteriales</taxon>
        <taxon>Oscillospiraceae</taxon>
        <taxon>Faecalibacterium</taxon>
    </lineage>
</organism>
<comment type="caution">
    <text evidence="2">The sequence shown here is derived from an EMBL/GenBank/DDBJ whole genome shotgun (WGS) entry which is preliminary data.</text>
</comment>
<name>A0A9E1GJX2_9FIRM</name>
<dbReference type="PANTHER" id="PTHR46832">
    <property type="entry name" value="5'-METHYLTHIOADENOSINE/S-ADENOSYLHOMOCYSTEINE NUCLEOSIDASE"/>
    <property type="match status" value="1"/>
</dbReference>
<dbReference type="InterPro" id="IPR035994">
    <property type="entry name" value="Nucleoside_phosphorylase_sf"/>
</dbReference>
<dbReference type="Gene3D" id="3.40.50.1580">
    <property type="entry name" value="Nucleoside phosphorylase domain"/>
    <property type="match status" value="1"/>
</dbReference>
<evidence type="ECO:0000313" key="2">
    <source>
        <dbReference type="EMBL" id="MBS6621753.1"/>
    </source>
</evidence>
<dbReference type="GO" id="GO:0008782">
    <property type="term" value="F:adenosylhomocysteine nucleosidase activity"/>
    <property type="evidence" value="ECO:0007669"/>
    <property type="project" value="TreeGrafter"/>
</dbReference>
<reference evidence="2" key="1">
    <citation type="submission" date="2021-02" db="EMBL/GenBank/DDBJ databases">
        <title>Infant gut strain persistence is associated with maternal origin, phylogeny, and functional potential including surface adhesion and iron acquisition.</title>
        <authorList>
            <person name="Lou Y.C."/>
        </authorList>
    </citation>
    <scope>NUCLEOTIDE SEQUENCE</scope>
    <source>
        <strain evidence="2">L2_039_000G1_dasL2_039_000G1_maxbin2.maxbin.077</strain>
    </source>
</reference>
<dbReference type="GO" id="GO:0008930">
    <property type="term" value="F:methylthioadenosine nucleosidase activity"/>
    <property type="evidence" value="ECO:0007669"/>
    <property type="project" value="TreeGrafter"/>
</dbReference>
<dbReference type="GO" id="GO:0019284">
    <property type="term" value="P:L-methionine salvage from S-adenosylmethionine"/>
    <property type="evidence" value="ECO:0007669"/>
    <property type="project" value="TreeGrafter"/>
</dbReference>
<proteinExistence type="predicted"/>
<evidence type="ECO:0000313" key="3">
    <source>
        <dbReference type="Proteomes" id="UP000811365"/>
    </source>
</evidence>
<evidence type="ECO:0000259" key="1">
    <source>
        <dbReference type="Pfam" id="PF01048"/>
    </source>
</evidence>
<dbReference type="GO" id="GO:0005829">
    <property type="term" value="C:cytosol"/>
    <property type="evidence" value="ECO:0007669"/>
    <property type="project" value="TreeGrafter"/>
</dbReference>
<protein>
    <submittedName>
        <fullName evidence="2">5'-methylthioadenosine/S-adenosylhomocysteine nucleosidase</fullName>
    </submittedName>
</protein>
<dbReference type="GO" id="GO:0009116">
    <property type="term" value="P:nucleoside metabolic process"/>
    <property type="evidence" value="ECO:0007669"/>
    <property type="project" value="InterPro"/>
</dbReference>
<accession>A0A9E1GJX2</accession>
<dbReference type="SUPFAM" id="SSF53167">
    <property type="entry name" value="Purine and uridine phosphorylases"/>
    <property type="match status" value="1"/>
</dbReference>
<dbReference type="Pfam" id="PF01048">
    <property type="entry name" value="PNP_UDP_1"/>
    <property type="match status" value="1"/>
</dbReference>
<dbReference type="Proteomes" id="UP000811365">
    <property type="component" value="Unassembled WGS sequence"/>
</dbReference>
<gene>
    <name evidence="2" type="ORF">KH315_06260</name>
</gene>
<feature type="domain" description="Nucleoside phosphorylase" evidence="1">
    <location>
        <begin position="3"/>
        <end position="207"/>
    </location>
</feature>
<dbReference type="CDD" id="cd09008">
    <property type="entry name" value="MTAN"/>
    <property type="match status" value="1"/>
</dbReference>
<dbReference type="PANTHER" id="PTHR46832:SF1">
    <property type="entry name" value="5'-METHYLTHIOADENOSINE_S-ADENOSYLHOMOCYSTEINE NUCLEOSIDASE"/>
    <property type="match status" value="1"/>
</dbReference>
<dbReference type="InterPro" id="IPR000845">
    <property type="entry name" value="Nucleoside_phosphorylase_d"/>
</dbReference>
<dbReference type="EMBL" id="JAGZYH010000019">
    <property type="protein sequence ID" value="MBS6621753.1"/>
    <property type="molecule type" value="Genomic_DNA"/>
</dbReference>
<dbReference type="AlphaFoldDB" id="A0A9E1GJX2"/>
<sequence length="223" mass="24925">MRKIGLIVAVEEEAMRQKYGEGYDLNDGYGTVLYQTAKSQVYALYSGAGEIFAAAATQYLIDRYEVAAVLNYGVVGGCREDLMADEPCLVDCVVHWQYDLSDVDGVPVGRYMEYPDRRLQTDERLMEMASRVFPNLRHVCCASGDKFMGKAEEKLWLNKEFGADVCDMEAAAILLTCDRNDVPCLMVKTVADSVRGGAAEYWNEKGRTAMTCLDIVDKLIDEM</sequence>